<dbReference type="InterPro" id="IPR057965">
    <property type="entry name" value="STEEP1_dom"/>
</dbReference>
<dbReference type="GO" id="GO:0005737">
    <property type="term" value="C:cytoplasm"/>
    <property type="evidence" value="ECO:0007669"/>
    <property type="project" value="GOC"/>
</dbReference>
<evidence type="ECO:0000313" key="5">
    <source>
        <dbReference type="Proteomes" id="UP000007800"/>
    </source>
</evidence>
<organism evidence="5">
    <name type="scientific">Perkinsus marinus (strain ATCC 50983 / TXsc)</name>
    <dbReference type="NCBI Taxonomy" id="423536"/>
    <lineage>
        <taxon>Eukaryota</taxon>
        <taxon>Sar</taxon>
        <taxon>Alveolata</taxon>
        <taxon>Perkinsozoa</taxon>
        <taxon>Perkinsea</taxon>
        <taxon>Perkinsida</taxon>
        <taxon>Perkinsidae</taxon>
        <taxon>Perkinsus</taxon>
    </lineage>
</organism>
<dbReference type="PANTHER" id="PTHR46355:SF1">
    <property type="entry name" value="STING ER EXIT PROTEIN"/>
    <property type="match status" value="1"/>
</dbReference>
<comment type="similarity">
    <text evidence="1">Belongs to the STEEP1 family.</text>
</comment>
<gene>
    <name evidence="4" type="ORF">Pmar_PMAR019857</name>
</gene>
<proteinExistence type="inferred from homology"/>
<dbReference type="Proteomes" id="UP000007800">
    <property type="component" value="Unassembled WGS sequence"/>
</dbReference>
<dbReference type="GO" id="GO:0006888">
    <property type="term" value="P:endoplasmic reticulum to Golgi vesicle-mediated transport"/>
    <property type="evidence" value="ECO:0007669"/>
    <property type="project" value="TreeGrafter"/>
</dbReference>
<feature type="domain" description="STEEP1" evidence="3">
    <location>
        <begin position="117"/>
        <end position="209"/>
    </location>
</feature>
<dbReference type="RefSeq" id="XP_002786179.1">
    <property type="nucleotide sequence ID" value="XM_002786133.1"/>
</dbReference>
<dbReference type="OrthoDB" id="418131at2759"/>
<evidence type="ECO:0000256" key="1">
    <source>
        <dbReference type="ARBA" id="ARBA00024205"/>
    </source>
</evidence>
<protein>
    <recommendedName>
        <fullName evidence="3">STEEP1 domain-containing protein</fullName>
    </recommendedName>
</protein>
<dbReference type="Pfam" id="PF25809">
    <property type="entry name" value="STEEP1"/>
    <property type="match status" value="1"/>
</dbReference>
<dbReference type="AlphaFoldDB" id="C5KBU4"/>
<evidence type="ECO:0000256" key="2">
    <source>
        <dbReference type="SAM" id="MobiDB-lite"/>
    </source>
</evidence>
<keyword evidence="5" id="KW-1185">Reference proteome</keyword>
<reference evidence="4 5" key="1">
    <citation type="submission" date="2008-07" db="EMBL/GenBank/DDBJ databases">
        <authorList>
            <person name="El-Sayed N."/>
            <person name="Caler E."/>
            <person name="Inman J."/>
            <person name="Amedeo P."/>
            <person name="Hass B."/>
            <person name="Wortman J."/>
        </authorList>
    </citation>
    <scope>NUCLEOTIDE SEQUENCE [LARGE SCALE GENOMIC DNA]</scope>
    <source>
        <strain evidence="5">ATCC 50983 / TXsc</strain>
    </source>
</reference>
<accession>C5KBU4</accession>
<sequence length="277" mass="31886">MSSAPIYNFNQAVSADAFEVEEFRRRTRLHEEEAAEVEKSISSIKPSRRIRLKKSGQEKESGQASEAVDDEGPTLLDLKHRHLENLRRDRDEMQDQDGGYKRFQMEEYTSEDSHLKSKGKLSQYYCSLCGQMALVTDCLLDELPRRSTDGALALDENTHFHKKYLTLGERVCLDRGKDKIEIQYRYNCKNNRCGIPIVYRTTLEDTGETGTYQGQPLERAIESRKMLADSLLPVLMKTEEDEEVSKTHPRTIVIPVTFARLDTIDALLLNEYRPMLS</sequence>
<dbReference type="InterPro" id="IPR029704">
    <property type="entry name" value="STEEP-like"/>
</dbReference>
<dbReference type="GO" id="GO:0090158">
    <property type="term" value="P:endoplasmic reticulum membrane organization"/>
    <property type="evidence" value="ECO:0007669"/>
    <property type="project" value="TreeGrafter"/>
</dbReference>
<dbReference type="GeneID" id="9063319"/>
<name>C5KBU4_PERM5</name>
<feature type="region of interest" description="Disordered" evidence="2">
    <location>
        <begin position="31"/>
        <end position="75"/>
    </location>
</feature>
<evidence type="ECO:0000313" key="4">
    <source>
        <dbReference type="EMBL" id="EER17975.1"/>
    </source>
</evidence>
<dbReference type="PANTHER" id="PTHR46355">
    <property type="entry name" value="UPF0428 PROTEIN CXORF56"/>
    <property type="match status" value="1"/>
</dbReference>
<evidence type="ECO:0000259" key="3">
    <source>
        <dbReference type="Pfam" id="PF25809"/>
    </source>
</evidence>
<dbReference type="EMBL" id="GG671946">
    <property type="protein sequence ID" value="EER17975.1"/>
    <property type="molecule type" value="Genomic_DNA"/>
</dbReference>
<dbReference type="InParanoid" id="C5KBU4"/>